<dbReference type="RefSeq" id="WP_088017909.1">
    <property type="nucleotide sequence ID" value="NZ_CP020880.1"/>
</dbReference>
<dbReference type="AlphaFoldDB" id="A0A1Y0CMJ9"/>
<dbReference type="PANTHER" id="PTHR15020">
    <property type="entry name" value="FLAVIN REDUCTASE-RELATED"/>
    <property type="match status" value="1"/>
</dbReference>
<reference evidence="3 5" key="2">
    <citation type="submission" date="2019-08" db="EMBL/GenBank/DDBJ databases">
        <title>Bacillus genomes from the desert of Cuatro Cienegas, Coahuila.</title>
        <authorList>
            <person name="Olmedo-Alvarez G."/>
        </authorList>
    </citation>
    <scope>NUCLEOTIDE SEQUENCE [LARGE SCALE GENOMIC DNA]</scope>
    <source>
        <strain evidence="3 5">CH98b_3T</strain>
    </source>
</reference>
<keyword evidence="4" id="KW-1185">Reference proteome</keyword>
<dbReference type="CDD" id="cd05243">
    <property type="entry name" value="SDR_a5"/>
    <property type="match status" value="1"/>
</dbReference>
<dbReference type="EMBL" id="VTET01000010">
    <property type="protein sequence ID" value="TYS68610.1"/>
    <property type="molecule type" value="Genomic_DNA"/>
</dbReference>
<sequence length="214" mass="22609">MKVTVVGANGQIGKQLVHFLKEEEGYTPIAMVRKEEQAESFAKDGIESVLADLEGSVEDLANAFKGSDAVVFTAGSGGSTGSEMTLLIDLDGAAKTVEAAEKAGISRYVMVSAFQADNRENWNDDLRPYYVAKHYADKVLMASGLDYTIVRPGGLVNESGTGKVEIGDNIEPGSIAREDVAKVLLAVIGAKNTYGAAFDVVAGEDNVEEAVSKI</sequence>
<dbReference type="SUPFAM" id="SSF51735">
    <property type="entry name" value="NAD(P)-binding Rossmann-fold domains"/>
    <property type="match status" value="1"/>
</dbReference>
<evidence type="ECO:0000313" key="5">
    <source>
        <dbReference type="Proteomes" id="UP000324517"/>
    </source>
</evidence>
<organism evidence="3 5">
    <name type="scientific">Sutcliffiella horikoshii</name>
    <dbReference type="NCBI Taxonomy" id="79883"/>
    <lineage>
        <taxon>Bacteria</taxon>
        <taxon>Bacillati</taxon>
        <taxon>Bacillota</taxon>
        <taxon>Bacilli</taxon>
        <taxon>Bacillales</taxon>
        <taxon>Bacillaceae</taxon>
        <taxon>Sutcliffiella</taxon>
    </lineage>
</organism>
<dbReference type="Proteomes" id="UP000195573">
    <property type="component" value="Chromosome"/>
</dbReference>
<evidence type="ECO:0000313" key="4">
    <source>
        <dbReference type="Proteomes" id="UP000195573"/>
    </source>
</evidence>
<dbReference type="EMBL" id="CP020880">
    <property type="protein sequence ID" value="ART76115.1"/>
    <property type="molecule type" value="Genomic_DNA"/>
</dbReference>
<dbReference type="PANTHER" id="PTHR15020:SF50">
    <property type="entry name" value="UPF0659 PROTEIN YMR090W"/>
    <property type="match status" value="1"/>
</dbReference>
<evidence type="ECO:0000259" key="1">
    <source>
        <dbReference type="Pfam" id="PF13460"/>
    </source>
</evidence>
<evidence type="ECO:0000313" key="3">
    <source>
        <dbReference type="EMBL" id="TYS68610.1"/>
    </source>
</evidence>
<gene>
    <name evidence="2" type="ORF">B4U37_08720</name>
    <name evidence="3" type="ORF">FZC75_18130</name>
</gene>
<accession>A0A1Y0CMJ9</accession>
<dbReference type="OrthoDB" id="9803892at2"/>
<dbReference type="InterPro" id="IPR016040">
    <property type="entry name" value="NAD(P)-bd_dom"/>
</dbReference>
<dbReference type="Gene3D" id="3.40.50.720">
    <property type="entry name" value="NAD(P)-binding Rossmann-like Domain"/>
    <property type="match status" value="1"/>
</dbReference>
<reference evidence="2 4" key="1">
    <citation type="submission" date="2017-04" db="EMBL/GenBank/DDBJ databases">
        <title>Complete Genome Sequence of the Bacillus horikoshii 20a strain from Cuatro Cienegas, Coahuila, Mexico.</title>
        <authorList>
            <person name="Zarza E."/>
            <person name="Alcaraz L.D."/>
            <person name="Aguilar-Salinas B."/>
            <person name="Islas A."/>
            <person name="Olmedo-Alvarez G."/>
        </authorList>
    </citation>
    <scope>NUCLEOTIDE SEQUENCE [LARGE SCALE GENOMIC DNA]</scope>
    <source>
        <strain evidence="2 4">20a</strain>
    </source>
</reference>
<dbReference type="Proteomes" id="UP000324517">
    <property type="component" value="Unassembled WGS sequence"/>
</dbReference>
<name>A0A1Y0CMJ9_9BACI</name>
<feature type="domain" description="NAD(P)-binding" evidence="1">
    <location>
        <begin position="7"/>
        <end position="188"/>
    </location>
</feature>
<dbReference type="Pfam" id="PF13460">
    <property type="entry name" value="NAD_binding_10"/>
    <property type="match status" value="1"/>
</dbReference>
<protein>
    <submittedName>
        <fullName evidence="3">SDR family oxidoreductase</fullName>
    </submittedName>
    <submittedName>
        <fullName evidence="2">Sugar epimerase</fullName>
    </submittedName>
</protein>
<proteinExistence type="predicted"/>
<evidence type="ECO:0000313" key="2">
    <source>
        <dbReference type="EMBL" id="ART76115.1"/>
    </source>
</evidence>
<dbReference type="InterPro" id="IPR036291">
    <property type="entry name" value="NAD(P)-bd_dom_sf"/>
</dbReference>
<dbReference type="KEGG" id="bhk:B4U37_08720"/>
<dbReference type="GeneID" id="96738506"/>